<comment type="caution">
    <text evidence="1">The sequence shown here is derived from an EMBL/GenBank/DDBJ whole genome shotgun (WGS) entry which is preliminary data.</text>
</comment>
<evidence type="ECO:0008006" key="3">
    <source>
        <dbReference type="Google" id="ProtNLM"/>
    </source>
</evidence>
<name>A0A1E8Q5Z9_9MYCO</name>
<dbReference type="Proteomes" id="UP000178953">
    <property type="component" value="Unassembled WGS sequence"/>
</dbReference>
<gene>
    <name evidence="1" type="ORF">BEL07_09895</name>
</gene>
<evidence type="ECO:0000313" key="2">
    <source>
        <dbReference type="Proteomes" id="UP000178953"/>
    </source>
</evidence>
<accession>A0A1E8Q5Z9</accession>
<reference evidence="1 2" key="1">
    <citation type="submission" date="2016-09" db="EMBL/GenBank/DDBJ databases">
        <title>genome sequence of Mycobacterium sp. 739 SCH.</title>
        <authorList>
            <person name="Greninger A.L."/>
            <person name="Qin X."/>
            <person name="Jerome K."/>
            <person name="Vora S."/>
            <person name="Quinn K."/>
        </authorList>
    </citation>
    <scope>NUCLEOTIDE SEQUENCE [LARGE SCALE GENOMIC DNA]</scope>
    <source>
        <strain evidence="1 2">SCH</strain>
    </source>
</reference>
<keyword evidence="2" id="KW-1185">Reference proteome</keyword>
<dbReference type="AlphaFoldDB" id="A0A1E8Q5Z9"/>
<organism evidence="1 2">
    <name type="scientific">Mycolicibacterium grossiae</name>
    <dbReference type="NCBI Taxonomy" id="1552759"/>
    <lineage>
        <taxon>Bacteria</taxon>
        <taxon>Bacillati</taxon>
        <taxon>Actinomycetota</taxon>
        <taxon>Actinomycetes</taxon>
        <taxon>Mycobacteriales</taxon>
        <taxon>Mycobacteriaceae</taxon>
        <taxon>Mycolicibacterium</taxon>
    </lineage>
</organism>
<dbReference type="EMBL" id="MCHX01000018">
    <property type="protein sequence ID" value="OFJ53982.1"/>
    <property type="molecule type" value="Genomic_DNA"/>
</dbReference>
<dbReference type="RefSeq" id="WP_070352918.1">
    <property type="nucleotide sequence ID" value="NZ_CP043474.1"/>
</dbReference>
<proteinExistence type="predicted"/>
<protein>
    <recommendedName>
        <fullName evidence="3">ESX-1 secretion-associated protein</fullName>
    </recommendedName>
</protein>
<evidence type="ECO:0000313" key="1">
    <source>
        <dbReference type="EMBL" id="OFJ53982.1"/>
    </source>
</evidence>
<sequence length="100" mass="10270">MGAGVRVDPDRVTSAASAQSGVAAFLGGMQPRASMAAAAGALPGFRTSQACDVVGSVFDAAVSTVSRELADHAAKLSTAADRYRALDEELGRRLRTFAEQ</sequence>